<dbReference type="GO" id="GO:0006338">
    <property type="term" value="P:chromatin remodeling"/>
    <property type="evidence" value="ECO:0007669"/>
    <property type="project" value="InterPro"/>
</dbReference>
<feature type="compositionally biased region" description="Basic and acidic residues" evidence="1">
    <location>
        <begin position="107"/>
        <end position="138"/>
    </location>
</feature>
<evidence type="ECO:0000256" key="1">
    <source>
        <dbReference type="SAM" id="MobiDB-lite"/>
    </source>
</evidence>
<dbReference type="IntAct" id="A0A1D6GQJ3">
    <property type="interactions" value="1"/>
</dbReference>
<dbReference type="ExpressionAtlas" id="A0A1D6GQJ3">
    <property type="expression patterns" value="baseline and differential"/>
</dbReference>
<dbReference type="InterPro" id="IPR029523">
    <property type="entry name" value="INO80B/Ies2"/>
</dbReference>
<dbReference type="InParanoid" id="A0A1D6GQJ3"/>
<feature type="domain" description="INO80 complex subunit B-like conserved region" evidence="2">
    <location>
        <begin position="113"/>
        <end position="168"/>
    </location>
</feature>
<dbReference type="AlphaFoldDB" id="A0A1D6GQJ3"/>
<name>A0A1D6GQJ3_MAIZE</name>
<dbReference type="InterPro" id="IPR006880">
    <property type="entry name" value="INO80B_C"/>
</dbReference>
<evidence type="ECO:0000259" key="2">
    <source>
        <dbReference type="SMART" id="SM01406"/>
    </source>
</evidence>
<proteinExistence type="predicted"/>
<dbReference type="PANTHER" id="PTHR21561:SF20">
    <property type="entry name" value="OS12G0561200 PROTEIN"/>
    <property type="match status" value="1"/>
</dbReference>
<dbReference type="PANTHER" id="PTHR21561">
    <property type="entry name" value="INO80 COMPLEX SUBUNIT B"/>
    <property type="match status" value="1"/>
</dbReference>
<organism evidence="3">
    <name type="scientific">Zea mays</name>
    <name type="common">Maize</name>
    <dbReference type="NCBI Taxonomy" id="4577"/>
    <lineage>
        <taxon>Eukaryota</taxon>
        <taxon>Viridiplantae</taxon>
        <taxon>Streptophyta</taxon>
        <taxon>Embryophyta</taxon>
        <taxon>Tracheophyta</taxon>
        <taxon>Spermatophyta</taxon>
        <taxon>Magnoliopsida</taxon>
        <taxon>Liliopsida</taxon>
        <taxon>Poales</taxon>
        <taxon>Poaceae</taxon>
        <taxon>PACMAD clade</taxon>
        <taxon>Panicoideae</taxon>
        <taxon>Andropogonodae</taxon>
        <taxon>Andropogoneae</taxon>
        <taxon>Tripsacinae</taxon>
        <taxon>Zea</taxon>
    </lineage>
</organism>
<feature type="compositionally biased region" description="Polar residues" evidence="1">
    <location>
        <begin position="55"/>
        <end position="64"/>
    </location>
</feature>
<accession>A0A1D6GQJ3</accession>
<gene>
    <name evidence="3" type="ORF">ZEAMMB73_Zm00001d014164</name>
</gene>
<feature type="compositionally biased region" description="Acidic residues" evidence="1">
    <location>
        <begin position="33"/>
        <end position="49"/>
    </location>
</feature>
<dbReference type="GO" id="GO:0031011">
    <property type="term" value="C:Ino80 complex"/>
    <property type="evidence" value="ECO:0007669"/>
    <property type="project" value="InterPro"/>
</dbReference>
<feature type="region of interest" description="Disordered" evidence="1">
    <location>
        <begin position="1"/>
        <end position="138"/>
    </location>
</feature>
<dbReference type="EMBL" id="CM000781">
    <property type="protein sequence ID" value="AQK65406.1"/>
    <property type="molecule type" value="Genomic_DNA"/>
</dbReference>
<dbReference type="STRING" id="4577.A0A1D6GQJ3"/>
<protein>
    <submittedName>
        <fullName evidence="3">HIT zinc finger</fullName>
    </submittedName>
</protein>
<dbReference type="SMART" id="SM01406">
    <property type="entry name" value="PAPA-1"/>
    <property type="match status" value="1"/>
</dbReference>
<reference evidence="3" key="1">
    <citation type="submission" date="2015-12" db="EMBL/GenBank/DDBJ databases">
        <title>Update maize B73 reference genome by single molecule sequencing technologies.</title>
        <authorList>
            <consortium name="Maize Genome Sequencing Project"/>
            <person name="Ware D."/>
        </authorList>
    </citation>
    <scope>NUCLEOTIDE SEQUENCE</scope>
    <source>
        <tissue evidence="3">Seedling</tissue>
    </source>
</reference>
<sequence length="211" mass="23412">MLSKKGKNTSKVYEDDNDFVTSQSGKKRSRESADDENSEEPTSDSEPDVEDTKQKTTTTESPVNIRSEPLTTRRHALQSWMDGSSSSSSTVEFPDGLPPAPSRSKKDKLSEEEMLAKKAEAAQRRRMQVEKDTKESEEQATRAQHMAANSIRWVMGPTGTVISFQHAAGLPGIFNSKTHMSPSHPLHALLVRQNRAKVMISSTTFFGEQLS</sequence>
<evidence type="ECO:0000313" key="3">
    <source>
        <dbReference type="EMBL" id="AQK65406.1"/>
    </source>
</evidence>